<keyword evidence="2" id="KW-1003">Cell membrane</keyword>
<keyword evidence="3 7" id="KW-0997">Cell inner membrane</keyword>
<feature type="transmembrane region" description="Helical" evidence="7">
    <location>
        <begin position="360"/>
        <end position="384"/>
    </location>
</feature>
<dbReference type="NCBIfam" id="TIGR00786">
    <property type="entry name" value="dctM"/>
    <property type="match status" value="1"/>
</dbReference>
<feature type="transmembrane region" description="Helical" evidence="7">
    <location>
        <begin position="216"/>
        <end position="236"/>
    </location>
</feature>
<dbReference type="Proteomes" id="UP000317496">
    <property type="component" value="Chromosome"/>
</dbReference>
<evidence type="ECO:0000256" key="2">
    <source>
        <dbReference type="ARBA" id="ARBA00022475"/>
    </source>
</evidence>
<dbReference type="GO" id="GO:0022857">
    <property type="term" value="F:transmembrane transporter activity"/>
    <property type="evidence" value="ECO:0007669"/>
    <property type="project" value="UniProtKB-UniRule"/>
</dbReference>
<dbReference type="AlphaFoldDB" id="A0A516H3H7"/>
<feature type="transmembrane region" description="Helical" evidence="7">
    <location>
        <begin position="173"/>
        <end position="196"/>
    </location>
</feature>
<dbReference type="OrthoDB" id="9790209at2"/>
<comment type="function">
    <text evidence="7">Part of the tripartite ATP-independent periplasmic (TRAP) transport system.</text>
</comment>
<keyword evidence="6 7" id="KW-0472">Membrane</keyword>
<dbReference type="Pfam" id="PF06808">
    <property type="entry name" value="DctM"/>
    <property type="match status" value="1"/>
</dbReference>
<dbReference type="InterPro" id="IPR010656">
    <property type="entry name" value="DctM"/>
</dbReference>
<keyword evidence="4 7" id="KW-0812">Transmembrane</keyword>
<evidence type="ECO:0000259" key="8">
    <source>
        <dbReference type="Pfam" id="PF06808"/>
    </source>
</evidence>
<name>A0A516H3H7_9PROT</name>
<evidence type="ECO:0000256" key="7">
    <source>
        <dbReference type="RuleBase" id="RU369079"/>
    </source>
</evidence>
<dbReference type="InterPro" id="IPR004681">
    <property type="entry name" value="TRAP_DctM"/>
</dbReference>
<evidence type="ECO:0000256" key="1">
    <source>
        <dbReference type="ARBA" id="ARBA00004429"/>
    </source>
</evidence>
<evidence type="ECO:0000256" key="6">
    <source>
        <dbReference type="ARBA" id="ARBA00023136"/>
    </source>
</evidence>
<evidence type="ECO:0000313" key="9">
    <source>
        <dbReference type="EMBL" id="QDO98295.1"/>
    </source>
</evidence>
<feature type="transmembrane region" description="Helical" evidence="7">
    <location>
        <begin position="96"/>
        <end position="120"/>
    </location>
</feature>
<feature type="transmembrane region" description="Helical" evidence="7">
    <location>
        <begin position="396"/>
        <end position="422"/>
    </location>
</feature>
<dbReference type="KEGG" id="fer:FNB15_13890"/>
<sequence length="429" mass="45042">MTAAIVALVAMLALIVVEVPIAVAMALPGIAGFLWMLGWDPTAYMVAETTFSTVNSYALSVIPLFILMGNLINEADVSRELYDAAYKFVGHLKGGLAIATVIACAAFAAVCGSSLATAAAMSKVAYPSMKRYGYADGLAAGSIASAGTLGIMIPPSVAFMVYGIMTQTDIGKLFMAGVLPGLLGALLYIGAVLVAVTLRPQDGPAGERSSWRERFLALRGTATVLGLFLLVIGGMYGGVFTPTEAAGIGAVGAFVIALARRKLSWRRLFAILADTAATTTMLFFVLVGALIFSKFITIAGFTQALTGWFTGLEIGPLGLILIICALYLVLGCFLESMSMILLTLPIIFPIVSAAGFDPVWFGVIMITLIEVALITPPVGMNVYMMHTLLPHIPMKTIFAGVGTFVAADVVRIILLIAFPAIATFLPSLM</sequence>
<dbReference type="RefSeq" id="WP_144069276.1">
    <property type="nucleotide sequence ID" value="NZ_CP041636.1"/>
</dbReference>
<comment type="subcellular location">
    <subcellularLocation>
        <location evidence="1 7">Cell inner membrane</location>
        <topology evidence="1 7">Multi-pass membrane protein</topology>
    </subcellularLocation>
</comment>
<reference evidence="9 10" key="1">
    <citation type="submission" date="2019-07" db="EMBL/GenBank/DDBJ databases">
        <title>Genome sequencing for Ferrovibrio sp. K5.</title>
        <authorList>
            <person name="Park S.-J."/>
        </authorList>
    </citation>
    <scope>NUCLEOTIDE SEQUENCE [LARGE SCALE GENOMIC DNA]</scope>
    <source>
        <strain evidence="9 10">K5</strain>
    </source>
</reference>
<feature type="domain" description="TRAP C4-dicarboxylate transport system permease DctM subunit" evidence="8">
    <location>
        <begin position="8"/>
        <end position="421"/>
    </location>
</feature>
<organism evidence="9 10">
    <name type="scientific">Ferrovibrio terrae</name>
    <dbReference type="NCBI Taxonomy" id="2594003"/>
    <lineage>
        <taxon>Bacteria</taxon>
        <taxon>Pseudomonadati</taxon>
        <taxon>Pseudomonadota</taxon>
        <taxon>Alphaproteobacteria</taxon>
        <taxon>Rhodospirillales</taxon>
        <taxon>Rhodospirillaceae</taxon>
        <taxon>Ferrovibrio</taxon>
    </lineage>
</organism>
<evidence type="ECO:0000256" key="3">
    <source>
        <dbReference type="ARBA" id="ARBA00022519"/>
    </source>
</evidence>
<dbReference type="EMBL" id="CP041636">
    <property type="protein sequence ID" value="QDO98295.1"/>
    <property type="molecule type" value="Genomic_DNA"/>
</dbReference>
<dbReference type="PIRSF" id="PIRSF006066">
    <property type="entry name" value="HI0050"/>
    <property type="match status" value="1"/>
</dbReference>
<feature type="transmembrane region" description="Helical" evidence="7">
    <location>
        <begin position="242"/>
        <end position="259"/>
    </location>
</feature>
<comment type="subunit">
    <text evidence="7">The complex comprises the extracytoplasmic solute receptor protein and the two transmembrane proteins.</text>
</comment>
<dbReference type="PANTHER" id="PTHR33362">
    <property type="entry name" value="SIALIC ACID TRAP TRANSPORTER PERMEASE PROTEIN SIAT-RELATED"/>
    <property type="match status" value="1"/>
</dbReference>
<feature type="transmembrane region" description="Helical" evidence="7">
    <location>
        <begin position="132"/>
        <end position="153"/>
    </location>
</feature>
<feature type="transmembrane region" description="Helical" evidence="7">
    <location>
        <begin position="308"/>
        <end position="330"/>
    </location>
</feature>
<keyword evidence="5 7" id="KW-1133">Transmembrane helix</keyword>
<feature type="transmembrane region" description="Helical" evidence="7">
    <location>
        <begin position="271"/>
        <end position="296"/>
    </location>
</feature>
<comment type="similarity">
    <text evidence="7">Belongs to the TRAP transporter large permease family.</text>
</comment>
<accession>A0A516H3H7</accession>
<dbReference type="GO" id="GO:0005886">
    <property type="term" value="C:plasma membrane"/>
    <property type="evidence" value="ECO:0007669"/>
    <property type="project" value="UniProtKB-SubCell"/>
</dbReference>
<evidence type="ECO:0000256" key="4">
    <source>
        <dbReference type="ARBA" id="ARBA00022692"/>
    </source>
</evidence>
<gene>
    <name evidence="9" type="ORF">FNB15_13890</name>
</gene>
<evidence type="ECO:0000313" key="10">
    <source>
        <dbReference type="Proteomes" id="UP000317496"/>
    </source>
</evidence>
<keyword evidence="7" id="KW-0813">Transport</keyword>
<evidence type="ECO:0000256" key="5">
    <source>
        <dbReference type="ARBA" id="ARBA00022989"/>
    </source>
</evidence>
<protein>
    <recommendedName>
        <fullName evidence="7">TRAP transporter large permease protein</fullName>
    </recommendedName>
</protein>
<feature type="transmembrane region" description="Helical" evidence="7">
    <location>
        <begin position="337"/>
        <end position="354"/>
    </location>
</feature>
<dbReference type="PANTHER" id="PTHR33362:SF5">
    <property type="entry name" value="C4-DICARBOXYLATE TRAP TRANSPORTER LARGE PERMEASE PROTEIN DCTM"/>
    <property type="match status" value="1"/>
</dbReference>
<proteinExistence type="inferred from homology"/>
<comment type="caution">
    <text evidence="7">Lacks conserved residue(s) required for the propagation of feature annotation.</text>
</comment>
<keyword evidence="10" id="KW-1185">Reference proteome</keyword>